<organism evidence="3 4">
    <name type="scientific">Trifolium medium</name>
    <dbReference type="NCBI Taxonomy" id="97028"/>
    <lineage>
        <taxon>Eukaryota</taxon>
        <taxon>Viridiplantae</taxon>
        <taxon>Streptophyta</taxon>
        <taxon>Embryophyta</taxon>
        <taxon>Tracheophyta</taxon>
        <taxon>Spermatophyta</taxon>
        <taxon>Magnoliopsida</taxon>
        <taxon>eudicotyledons</taxon>
        <taxon>Gunneridae</taxon>
        <taxon>Pentapetalae</taxon>
        <taxon>rosids</taxon>
        <taxon>fabids</taxon>
        <taxon>Fabales</taxon>
        <taxon>Fabaceae</taxon>
        <taxon>Papilionoideae</taxon>
        <taxon>50 kb inversion clade</taxon>
        <taxon>NPAAA clade</taxon>
        <taxon>Hologalegina</taxon>
        <taxon>IRL clade</taxon>
        <taxon>Trifolieae</taxon>
        <taxon>Trifolium</taxon>
    </lineage>
</organism>
<dbReference type="PANTHER" id="PTHR48077">
    <property type="entry name" value="TRYPTOPHAN SYNTHASE-RELATED"/>
    <property type="match status" value="1"/>
</dbReference>
<comment type="cofactor">
    <cofactor evidence="1">
        <name>pyridoxal 5'-phosphate</name>
        <dbReference type="ChEBI" id="CHEBI:597326"/>
    </cofactor>
</comment>
<dbReference type="PANTHER" id="PTHR48077:SF3">
    <property type="entry name" value="TRYPTOPHAN SYNTHASE"/>
    <property type="match status" value="1"/>
</dbReference>
<reference evidence="3 4" key="1">
    <citation type="journal article" date="2018" name="Front. Plant Sci.">
        <title>Red Clover (Trifolium pratense) and Zigzag Clover (T. medium) - A Picture of Genomic Similarities and Differences.</title>
        <authorList>
            <person name="Dluhosova J."/>
            <person name="Istvanek J."/>
            <person name="Nedelnik J."/>
            <person name="Repkova J."/>
        </authorList>
    </citation>
    <scope>NUCLEOTIDE SEQUENCE [LARGE SCALE GENOMIC DNA]</scope>
    <source>
        <strain evidence="4">cv. 10/8</strain>
        <tissue evidence="3">Leaf</tissue>
    </source>
</reference>
<keyword evidence="4" id="KW-1185">Reference proteome</keyword>
<dbReference type="InterPro" id="IPR023026">
    <property type="entry name" value="Trp_synth_beta/beta-like"/>
</dbReference>
<protein>
    <submittedName>
        <fullName evidence="3">Tryptophan synthase beta chain 2 chloroplastic-like</fullName>
    </submittedName>
</protein>
<dbReference type="EMBL" id="LXQA010137765">
    <property type="protein sequence ID" value="MCI23772.1"/>
    <property type="molecule type" value="Genomic_DNA"/>
</dbReference>
<evidence type="ECO:0000313" key="3">
    <source>
        <dbReference type="EMBL" id="MCI23772.1"/>
    </source>
</evidence>
<evidence type="ECO:0000313" key="4">
    <source>
        <dbReference type="Proteomes" id="UP000265520"/>
    </source>
</evidence>
<dbReference type="InterPro" id="IPR036052">
    <property type="entry name" value="TrpB-like_PALP_sf"/>
</dbReference>
<accession>A0A392QIU5</accession>
<keyword evidence="2" id="KW-0663">Pyridoxal phosphate</keyword>
<evidence type="ECO:0000256" key="2">
    <source>
        <dbReference type="ARBA" id="ARBA00022898"/>
    </source>
</evidence>
<name>A0A392QIU5_9FABA</name>
<sequence length="45" mass="4914">VRAVHSGTATLKDATSEAIRDWVTNVETTHYILGSVCGPHPYPMM</sequence>
<feature type="non-terminal residue" evidence="3">
    <location>
        <position position="45"/>
    </location>
</feature>
<comment type="caution">
    <text evidence="3">The sequence shown here is derived from an EMBL/GenBank/DDBJ whole genome shotgun (WGS) entry which is preliminary data.</text>
</comment>
<dbReference type="SUPFAM" id="SSF53686">
    <property type="entry name" value="Tryptophan synthase beta subunit-like PLP-dependent enzymes"/>
    <property type="match status" value="1"/>
</dbReference>
<feature type="non-terminal residue" evidence="3">
    <location>
        <position position="1"/>
    </location>
</feature>
<dbReference type="GO" id="GO:0005737">
    <property type="term" value="C:cytoplasm"/>
    <property type="evidence" value="ECO:0007669"/>
    <property type="project" value="TreeGrafter"/>
</dbReference>
<proteinExistence type="predicted"/>
<dbReference type="Gene3D" id="3.40.50.1100">
    <property type="match status" value="1"/>
</dbReference>
<dbReference type="Proteomes" id="UP000265520">
    <property type="component" value="Unassembled WGS sequence"/>
</dbReference>
<dbReference type="AlphaFoldDB" id="A0A392QIU5"/>
<dbReference type="GO" id="GO:0004834">
    <property type="term" value="F:tryptophan synthase activity"/>
    <property type="evidence" value="ECO:0007669"/>
    <property type="project" value="InterPro"/>
</dbReference>
<evidence type="ECO:0000256" key="1">
    <source>
        <dbReference type="ARBA" id="ARBA00001933"/>
    </source>
</evidence>